<keyword evidence="2 3" id="KW-0067">ATP-binding</keyword>
<keyword evidence="3" id="KW-0808">Transferase</keyword>
<comment type="function">
    <text evidence="3">Catalyzes the phosphorylation of the 3'-hydroxyl group of dephosphocoenzyme A to form coenzyme A.</text>
</comment>
<keyword evidence="3" id="KW-0963">Cytoplasm</keyword>
<dbReference type="PROSITE" id="PS51219">
    <property type="entry name" value="DPCK"/>
    <property type="match status" value="1"/>
</dbReference>
<dbReference type="CDD" id="cd02022">
    <property type="entry name" value="DPCK"/>
    <property type="match status" value="1"/>
</dbReference>
<dbReference type="PANTHER" id="PTHR10695:SF46">
    <property type="entry name" value="BIFUNCTIONAL COENZYME A SYNTHASE-RELATED"/>
    <property type="match status" value="1"/>
</dbReference>
<evidence type="ECO:0000256" key="1">
    <source>
        <dbReference type="ARBA" id="ARBA00022741"/>
    </source>
</evidence>
<dbReference type="NCBIfam" id="TIGR00152">
    <property type="entry name" value="dephospho-CoA kinase"/>
    <property type="match status" value="1"/>
</dbReference>
<keyword evidence="3 5" id="KW-0418">Kinase</keyword>
<organism evidence="5 6">
    <name type="scientific">Candidatus Ozemobacter sibiricus</name>
    <dbReference type="NCBI Taxonomy" id="2268124"/>
    <lineage>
        <taxon>Bacteria</taxon>
        <taxon>Candidatus Ozemobacteria</taxon>
        <taxon>Candidatus Ozemobacterales</taxon>
        <taxon>Candidatus Ozemobacteraceae</taxon>
        <taxon>Candidatus Ozemobacter</taxon>
    </lineage>
</organism>
<dbReference type="AlphaFoldDB" id="A0A367ZUB7"/>
<accession>A0A367ZUB7</accession>
<keyword evidence="1 3" id="KW-0547">Nucleotide-binding</keyword>
<gene>
    <name evidence="3" type="primary">coaE</name>
    <name evidence="5" type="ORF">OZSIB_2178</name>
</gene>
<dbReference type="HAMAP" id="MF_00376">
    <property type="entry name" value="Dephospho_CoA_kinase"/>
    <property type="match status" value="1"/>
</dbReference>
<evidence type="ECO:0000256" key="2">
    <source>
        <dbReference type="ARBA" id="ARBA00022840"/>
    </source>
</evidence>
<dbReference type="Pfam" id="PF01121">
    <property type="entry name" value="CoaE"/>
    <property type="match status" value="1"/>
</dbReference>
<dbReference type="GO" id="GO:0005524">
    <property type="term" value="F:ATP binding"/>
    <property type="evidence" value="ECO:0007669"/>
    <property type="project" value="UniProtKB-UniRule"/>
</dbReference>
<evidence type="ECO:0000256" key="4">
    <source>
        <dbReference type="NCBIfam" id="TIGR00152"/>
    </source>
</evidence>
<dbReference type="SUPFAM" id="SSF52540">
    <property type="entry name" value="P-loop containing nucleoside triphosphate hydrolases"/>
    <property type="match status" value="1"/>
</dbReference>
<dbReference type="EMBL" id="QOQW01000002">
    <property type="protein sequence ID" value="RCK81309.1"/>
    <property type="molecule type" value="Genomic_DNA"/>
</dbReference>
<dbReference type="GO" id="GO:0005737">
    <property type="term" value="C:cytoplasm"/>
    <property type="evidence" value="ECO:0007669"/>
    <property type="project" value="UniProtKB-SubCell"/>
</dbReference>
<comment type="similarity">
    <text evidence="3">Belongs to the CoaE family.</text>
</comment>
<proteinExistence type="inferred from homology"/>
<dbReference type="Gene3D" id="3.40.50.300">
    <property type="entry name" value="P-loop containing nucleotide triphosphate hydrolases"/>
    <property type="match status" value="1"/>
</dbReference>
<comment type="pathway">
    <text evidence="3">Cofactor biosynthesis; coenzyme A biosynthesis; CoA from (R)-pantothenate: step 5/5.</text>
</comment>
<dbReference type="PANTHER" id="PTHR10695">
    <property type="entry name" value="DEPHOSPHO-COA KINASE-RELATED"/>
    <property type="match status" value="1"/>
</dbReference>
<dbReference type="Proteomes" id="UP000252355">
    <property type="component" value="Unassembled WGS sequence"/>
</dbReference>
<evidence type="ECO:0000313" key="5">
    <source>
        <dbReference type="EMBL" id="RCK81309.1"/>
    </source>
</evidence>
<protein>
    <recommendedName>
        <fullName evidence="3 4">Dephospho-CoA kinase</fullName>
        <ecNumber evidence="3 4">2.7.1.24</ecNumber>
    </recommendedName>
    <alternativeName>
        <fullName evidence="3">Dephosphocoenzyme A kinase</fullName>
    </alternativeName>
</protein>
<keyword evidence="3" id="KW-0173">Coenzyme A biosynthesis</keyword>
<feature type="binding site" evidence="3">
    <location>
        <begin position="16"/>
        <end position="21"/>
    </location>
    <ligand>
        <name>ATP</name>
        <dbReference type="ChEBI" id="CHEBI:30616"/>
    </ligand>
</feature>
<comment type="catalytic activity">
    <reaction evidence="3">
        <text>3'-dephospho-CoA + ATP = ADP + CoA + H(+)</text>
        <dbReference type="Rhea" id="RHEA:18245"/>
        <dbReference type="ChEBI" id="CHEBI:15378"/>
        <dbReference type="ChEBI" id="CHEBI:30616"/>
        <dbReference type="ChEBI" id="CHEBI:57287"/>
        <dbReference type="ChEBI" id="CHEBI:57328"/>
        <dbReference type="ChEBI" id="CHEBI:456216"/>
        <dbReference type="EC" id="2.7.1.24"/>
    </reaction>
</comment>
<reference evidence="5 6" key="1">
    <citation type="submission" date="2018-05" db="EMBL/GenBank/DDBJ databases">
        <title>A metagenomic window into the 2 km-deep terrestrial subsurface aquifer revealed taxonomically and functionally diverse microbial community comprising novel uncultured bacterial lineages.</title>
        <authorList>
            <person name="Kadnikov V.V."/>
            <person name="Mardanov A.V."/>
            <person name="Beletsky A.V."/>
            <person name="Banks D."/>
            <person name="Pimenov N.V."/>
            <person name="Frank Y.A."/>
            <person name="Karnachuk O.V."/>
            <person name="Ravin N.V."/>
        </authorList>
    </citation>
    <scope>NUCLEOTIDE SEQUENCE [LARGE SCALE GENOMIC DNA]</scope>
    <source>
        <strain evidence="5">BY5</strain>
    </source>
</reference>
<comment type="caution">
    <text evidence="5">The sequence shown here is derived from an EMBL/GenBank/DDBJ whole genome shotgun (WGS) entry which is preliminary data.</text>
</comment>
<dbReference type="GO" id="GO:0015937">
    <property type="term" value="P:coenzyme A biosynthetic process"/>
    <property type="evidence" value="ECO:0007669"/>
    <property type="project" value="UniProtKB-UniRule"/>
</dbReference>
<dbReference type="GO" id="GO:0004140">
    <property type="term" value="F:dephospho-CoA kinase activity"/>
    <property type="evidence" value="ECO:0007669"/>
    <property type="project" value="UniProtKB-UniRule"/>
</dbReference>
<sequence length="485" mass="51664">MPEPGPAVIGITGQIGAGKSTVGRLFARHGFVNLEVDEIGHAVLQRPDIREQVAAAFGSSVLDGQGAVDRRELGRLVFADPVARARLNEIVHPPMIAEVEQRVRETLAGGGAGVIINAALLYQMGLDRLCRWIIYVRAAADTRLQRIMTGRGLSPERARARLAAQDQEPVGDGRVIFCDNDGSLDHLREWVDRTFAAFASPLVPTACSENPPMTDAREFSACPSSPAASPAEDWQPHTDCAFDHPALAAAVENLAQVDPLPHCGLSHLLDGVFLVPVEADGRRPRLGPDGMVSLFSSRALAREHGIDPGRHIHVRLRHLLTGLAAATGRGFVIARPGGAVLRLEADLVDKLRALAASRPGAEGRGDPRPETVEIAAGAALIISPPDPPVPAALVDHLRQVGRRHPAVAEVYLFDAVVAGRETSLFVGVLPAAAVTEQSFEGFWQEAMNGVEAHLAGRCCVDFLVLNDPALVEVVSTTVQPIGVRV</sequence>
<dbReference type="UniPathway" id="UPA00241">
    <property type="reaction ID" value="UER00356"/>
</dbReference>
<dbReference type="InterPro" id="IPR001977">
    <property type="entry name" value="Depp_CoAkinase"/>
</dbReference>
<name>A0A367ZUB7_9BACT</name>
<comment type="subcellular location">
    <subcellularLocation>
        <location evidence="3">Cytoplasm</location>
    </subcellularLocation>
</comment>
<evidence type="ECO:0000313" key="6">
    <source>
        <dbReference type="Proteomes" id="UP000252355"/>
    </source>
</evidence>
<dbReference type="EC" id="2.7.1.24" evidence="3 4"/>
<dbReference type="InterPro" id="IPR027417">
    <property type="entry name" value="P-loop_NTPase"/>
</dbReference>
<evidence type="ECO:0000256" key="3">
    <source>
        <dbReference type="HAMAP-Rule" id="MF_00376"/>
    </source>
</evidence>